<proteinExistence type="predicted"/>
<name>X1K464_9ZZZZ</name>
<sequence>MRRTAILILVGLCCLFYNAEVIFAENSAVFRIVTIVPPPVVAGKEVVFVVRITNTGTEGWVSGEYSLFVKIYNANKNYLTETDKIRQFKDTEPGGVLTANIDFD</sequence>
<dbReference type="EMBL" id="BARU01041601">
    <property type="protein sequence ID" value="GAH76848.1"/>
    <property type="molecule type" value="Genomic_DNA"/>
</dbReference>
<gene>
    <name evidence="1" type="ORF">S03H2_64106</name>
</gene>
<dbReference type="AlphaFoldDB" id="X1K464"/>
<accession>X1K464</accession>
<comment type="caution">
    <text evidence="1">The sequence shown here is derived from an EMBL/GenBank/DDBJ whole genome shotgun (WGS) entry which is preliminary data.</text>
</comment>
<feature type="non-terminal residue" evidence="1">
    <location>
        <position position="104"/>
    </location>
</feature>
<reference evidence="1" key="1">
    <citation type="journal article" date="2014" name="Front. Microbiol.">
        <title>High frequency of phylogenetically diverse reductive dehalogenase-homologous genes in deep subseafloor sedimentary metagenomes.</title>
        <authorList>
            <person name="Kawai M."/>
            <person name="Futagami T."/>
            <person name="Toyoda A."/>
            <person name="Takaki Y."/>
            <person name="Nishi S."/>
            <person name="Hori S."/>
            <person name="Arai W."/>
            <person name="Tsubouchi T."/>
            <person name="Morono Y."/>
            <person name="Uchiyama I."/>
            <person name="Ito T."/>
            <person name="Fujiyama A."/>
            <person name="Inagaki F."/>
            <person name="Takami H."/>
        </authorList>
    </citation>
    <scope>NUCLEOTIDE SEQUENCE</scope>
    <source>
        <strain evidence="1">Expedition CK06-06</strain>
    </source>
</reference>
<protein>
    <recommendedName>
        <fullName evidence="2">CARDB domain-containing protein</fullName>
    </recommendedName>
</protein>
<organism evidence="1">
    <name type="scientific">marine sediment metagenome</name>
    <dbReference type="NCBI Taxonomy" id="412755"/>
    <lineage>
        <taxon>unclassified sequences</taxon>
        <taxon>metagenomes</taxon>
        <taxon>ecological metagenomes</taxon>
    </lineage>
</organism>
<evidence type="ECO:0008006" key="2">
    <source>
        <dbReference type="Google" id="ProtNLM"/>
    </source>
</evidence>
<evidence type="ECO:0000313" key="1">
    <source>
        <dbReference type="EMBL" id="GAH76848.1"/>
    </source>
</evidence>